<evidence type="ECO:0000256" key="1">
    <source>
        <dbReference type="ARBA" id="ARBA00004173"/>
    </source>
</evidence>
<accession>A0AAU9LD61</accession>
<sequence length="371" mass="40973">MTSFLRRSGVVRLVNHRLTQLEGTDASRFIQAILTNDMKLFSHRGDAIYGGFLNTKGRVVGDCNVVQVGNDAFLLEYHEAVAESLMKHLKRYKLRMKVKIEDKTDAFALYVTLPALVGEENVACCSSSVEALDEIQAMNVGDNHNAVVYADPRGDCFGIRAILPTDAIFYTPKGYETMEMSAYFDHRIALGVAEGKELVDGIPLECNLDLLQGISFRKGCYVGQELTARTQFKGNIRKRLVPAALIPVGQEDVVKDLSNLAFKSFNAPSNRALRAYLAGSKDWKSVNTPDIGDKIVTAGETKAVGTIFSVGQDVSSAIVMMRLGHLHQPASENDKTVPTIKFSTQDGAFRVIPYQPAWWPQLDYKTGKMLL</sequence>
<feature type="domain" description="GCVT N-terminal" evidence="4">
    <location>
        <begin position="19"/>
        <end position="108"/>
    </location>
</feature>
<evidence type="ECO:0000259" key="4">
    <source>
        <dbReference type="Pfam" id="PF01571"/>
    </source>
</evidence>
<dbReference type="Pfam" id="PF01571">
    <property type="entry name" value="GCV_T"/>
    <property type="match status" value="1"/>
</dbReference>
<comment type="caution">
    <text evidence="5">The sequence shown here is derived from an EMBL/GenBank/DDBJ whole genome shotgun (WGS) entry which is preliminary data.</text>
</comment>
<evidence type="ECO:0000313" key="5">
    <source>
        <dbReference type="EMBL" id="CAH0482579.1"/>
    </source>
</evidence>
<reference evidence="5" key="1">
    <citation type="submission" date="2021-11" db="EMBL/GenBank/DDBJ databases">
        <authorList>
            <person name="Islam A."/>
            <person name="Islam S."/>
            <person name="Flora M.S."/>
            <person name="Rahman M."/>
            <person name="Ziaur R.M."/>
            <person name="Epstein J.H."/>
            <person name="Hassan M."/>
            <person name="Klassen M."/>
            <person name="Woodard K."/>
            <person name="Webb A."/>
            <person name="Webby R.J."/>
            <person name="El Zowalaty M.E."/>
        </authorList>
    </citation>
    <scope>NUCLEOTIDE SEQUENCE</scope>
    <source>
        <strain evidence="5">Pbs3</strain>
    </source>
</reference>
<organism evidence="5 6">
    <name type="scientific">Peronospora belbahrii</name>
    <dbReference type="NCBI Taxonomy" id="622444"/>
    <lineage>
        <taxon>Eukaryota</taxon>
        <taxon>Sar</taxon>
        <taxon>Stramenopiles</taxon>
        <taxon>Oomycota</taxon>
        <taxon>Peronosporomycetes</taxon>
        <taxon>Peronosporales</taxon>
        <taxon>Peronosporaceae</taxon>
        <taxon>Peronospora</taxon>
    </lineage>
</organism>
<dbReference type="InterPro" id="IPR045179">
    <property type="entry name" value="YgfZ/GcvT"/>
</dbReference>
<comment type="subcellular location">
    <subcellularLocation>
        <location evidence="1">Mitochondrion</location>
    </subcellularLocation>
</comment>
<evidence type="ECO:0000256" key="2">
    <source>
        <dbReference type="ARBA" id="ARBA00022946"/>
    </source>
</evidence>
<dbReference type="PANTHER" id="PTHR22602:SF0">
    <property type="entry name" value="TRANSFERASE CAF17, MITOCHONDRIAL-RELATED"/>
    <property type="match status" value="1"/>
</dbReference>
<proteinExistence type="predicted"/>
<keyword evidence="2" id="KW-0809">Transit peptide</keyword>
<dbReference type="InterPro" id="IPR017703">
    <property type="entry name" value="YgfZ/GCV_T_CS"/>
</dbReference>
<dbReference type="EMBL" id="CAKKTJ010000335">
    <property type="protein sequence ID" value="CAH0482579.1"/>
    <property type="molecule type" value="Genomic_DNA"/>
</dbReference>
<evidence type="ECO:0000313" key="6">
    <source>
        <dbReference type="Proteomes" id="UP001160483"/>
    </source>
</evidence>
<protein>
    <recommendedName>
        <fullName evidence="4">GCVT N-terminal domain-containing protein</fullName>
    </recommendedName>
</protein>
<dbReference type="AlphaFoldDB" id="A0AAU9LD61"/>
<gene>
    <name evidence="5" type="ORF">PBS003_LOCUS9164</name>
</gene>
<dbReference type="Proteomes" id="UP001160483">
    <property type="component" value="Unassembled WGS sequence"/>
</dbReference>
<evidence type="ECO:0000256" key="3">
    <source>
        <dbReference type="ARBA" id="ARBA00023128"/>
    </source>
</evidence>
<dbReference type="PANTHER" id="PTHR22602">
    <property type="entry name" value="TRANSFERASE CAF17, MITOCHONDRIAL-RELATED"/>
    <property type="match status" value="1"/>
</dbReference>
<dbReference type="NCBIfam" id="TIGR03317">
    <property type="entry name" value="ygfZ_signature"/>
    <property type="match status" value="1"/>
</dbReference>
<name>A0AAU9LD61_9STRA</name>
<dbReference type="Gene3D" id="3.30.1360.120">
    <property type="entry name" value="Probable tRNA modification gtpase trme, domain 1"/>
    <property type="match status" value="1"/>
</dbReference>
<dbReference type="GO" id="GO:0016226">
    <property type="term" value="P:iron-sulfur cluster assembly"/>
    <property type="evidence" value="ECO:0007669"/>
    <property type="project" value="TreeGrafter"/>
</dbReference>
<dbReference type="SUPFAM" id="SSF103025">
    <property type="entry name" value="Folate-binding domain"/>
    <property type="match status" value="1"/>
</dbReference>
<dbReference type="InterPro" id="IPR027266">
    <property type="entry name" value="TrmE/GcvT-like"/>
</dbReference>
<dbReference type="InterPro" id="IPR006222">
    <property type="entry name" value="GCVT_N"/>
</dbReference>
<keyword evidence="3" id="KW-0496">Mitochondrion</keyword>
<dbReference type="GO" id="GO:0005759">
    <property type="term" value="C:mitochondrial matrix"/>
    <property type="evidence" value="ECO:0007669"/>
    <property type="project" value="TreeGrafter"/>
</dbReference>